<accession>A0A7Y9IU67</accession>
<feature type="active site" description="Nucleophile" evidence="10 11">
    <location>
        <position position="416"/>
    </location>
</feature>
<comment type="caution">
    <text evidence="13">The sequence shown here is derived from an EMBL/GenBank/DDBJ whole genome shotgun (WGS) entry which is preliminary data.</text>
</comment>
<reference evidence="13 14" key="1">
    <citation type="submission" date="2020-07" db="EMBL/GenBank/DDBJ databases">
        <title>Genomic Encyclopedia of Type Strains, Phase IV (KMG-V): Genome sequencing to study the core and pangenomes of soil and plant-associated prokaryotes.</title>
        <authorList>
            <person name="Whitman W."/>
        </authorList>
    </citation>
    <scope>NUCLEOTIDE SEQUENCE [LARGE SCALE GENOMIC DNA]</scope>
    <source>
        <strain evidence="13 14">SAS40</strain>
    </source>
</reference>
<dbReference type="GO" id="GO:0005978">
    <property type="term" value="P:glycogen biosynthetic process"/>
    <property type="evidence" value="ECO:0007669"/>
    <property type="project" value="UniProtKB-UniRule"/>
</dbReference>
<dbReference type="CDD" id="cd02855">
    <property type="entry name" value="E_set_GBE_prok_N"/>
    <property type="match status" value="1"/>
</dbReference>
<dbReference type="NCBIfam" id="NF008967">
    <property type="entry name" value="PRK12313.1"/>
    <property type="match status" value="1"/>
</dbReference>
<dbReference type="InterPro" id="IPR017853">
    <property type="entry name" value="GH"/>
</dbReference>
<dbReference type="SUPFAM" id="SSF81296">
    <property type="entry name" value="E set domains"/>
    <property type="match status" value="2"/>
</dbReference>
<evidence type="ECO:0000313" key="13">
    <source>
        <dbReference type="EMBL" id="NYE83165.1"/>
    </source>
</evidence>
<comment type="similarity">
    <text evidence="4 10">Belongs to the glycosyl hydrolase 13 family. GlgB subfamily.</text>
</comment>
<evidence type="ECO:0000256" key="1">
    <source>
        <dbReference type="ARBA" id="ARBA00000826"/>
    </source>
</evidence>
<dbReference type="Pfam" id="PF00128">
    <property type="entry name" value="Alpha-amylase"/>
    <property type="match status" value="1"/>
</dbReference>
<name>A0A7Y9IU67_9BURK</name>
<dbReference type="GO" id="GO:0005829">
    <property type="term" value="C:cytosol"/>
    <property type="evidence" value="ECO:0007669"/>
    <property type="project" value="TreeGrafter"/>
</dbReference>
<evidence type="ECO:0000259" key="12">
    <source>
        <dbReference type="SMART" id="SM00642"/>
    </source>
</evidence>
<dbReference type="InterPro" id="IPR014756">
    <property type="entry name" value="Ig_E-set"/>
</dbReference>
<evidence type="ECO:0000256" key="3">
    <source>
        <dbReference type="ARBA" id="ARBA00004964"/>
    </source>
</evidence>
<dbReference type="HAMAP" id="MF_00685">
    <property type="entry name" value="GlgB"/>
    <property type="match status" value="1"/>
</dbReference>
<dbReference type="FunFam" id="2.60.40.1180:FF:000002">
    <property type="entry name" value="1,4-alpha-glucan branching enzyme GlgB"/>
    <property type="match status" value="1"/>
</dbReference>
<comment type="pathway">
    <text evidence="3 10">Glycan biosynthesis; glycogen biosynthesis.</text>
</comment>
<comment type="catalytic activity">
    <reaction evidence="1 10">
        <text>Transfers a segment of a (1-&gt;4)-alpha-D-glucan chain to a primary hydroxy group in a similar glucan chain.</text>
        <dbReference type="EC" id="2.4.1.18"/>
    </reaction>
</comment>
<evidence type="ECO:0000256" key="11">
    <source>
        <dbReference type="PIRSR" id="PIRSR000463-1"/>
    </source>
</evidence>
<dbReference type="Gene3D" id="2.60.40.10">
    <property type="entry name" value="Immunoglobulins"/>
    <property type="match status" value="2"/>
</dbReference>
<feature type="active site" description="Proton donor" evidence="10 11">
    <location>
        <position position="469"/>
    </location>
</feature>
<keyword evidence="14" id="KW-1185">Reference proteome</keyword>
<evidence type="ECO:0000256" key="2">
    <source>
        <dbReference type="ARBA" id="ARBA00002953"/>
    </source>
</evidence>
<dbReference type="FunFam" id="3.20.20.80:FF:000003">
    <property type="entry name" value="1,4-alpha-glucan branching enzyme GlgB"/>
    <property type="match status" value="1"/>
</dbReference>
<dbReference type="PANTHER" id="PTHR43651:SF3">
    <property type="entry name" value="1,4-ALPHA-GLUCAN-BRANCHING ENZYME"/>
    <property type="match status" value="1"/>
</dbReference>
<dbReference type="Proteomes" id="UP000542125">
    <property type="component" value="Unassembled WGS sequence"/>
</dbReference>
<dbReference type="InterPro" id="IPR006407">
    <property type="entry name" value="GlgB"/>
</dbReference>
<dbReference type="InterPro" id="IPR004193">
    <property type="entry name" value="Glyco_hydro_13_N"/>
</dbReference>
<dbReference type="EC" id="2.4.1.18" evidence="10"/>
<dbReference type="SUPFAM" id="SSF51445">
    <property type="entry name" value="(Trans)glycosidases"/>
    <property type="match status" value="1"/>
</dbReference>
<dbReference type="GO" id="GO:0043169">
    <property type="term" value="F:cation binding"/>
    <property type="evidence" value="ECO:0007669"/>
    <property type="project" value="InterPro"/>
</dbReference>
<dbReference type="CDD" id="cd11322">
    <property type="entry name" value="AmyAc_Glg_BE"/>
    <property type="match status" value="1"/>
</dbReference>
<dbReference type="InterPro" id="IPR037439">
    <property type="entry name" value="Branching_enzy"/>
</dbReference>
<dbReference type="Pfam" id="PF02922">
    <property type="entry name" value="CBM_48"/>
    <property type="match status" value="1"/>
</dbReference>
<protein>
    <recommendedName>
        <fullName evidence="10">1,4-alpha-glucan branching enzyme GlgB</fullName>
        <ecNumber evidence="10">2.4.1.18</ecNumber>
    </recommendedName>
    <alternativeName>
        <fullName evidence="10">1,4-alpha-D-glucan:1,4-alpha-D-glucan 6-glucosyl-transferase</fullName>
    </alternativeName>
    <alternativeName>
        <fullName evidence="10">Alpha-(1-&gt;4)-glucan branching enzyme</fullName>
    </alternativeName>
    <alternativeName>
        <fullName evidence="10">Glycogen branching enzyme</fullName>
        <shortName evidence="10">BE</shortName>
    </alternativeName>
</protein>
<dbReference type="GO" id="GO:0003844">
    <property type="term" value="F:1,4-alpha-glucan branching enzyme activity"/>
    <property type="evidence" value="ECO:0007669"/>
    <property type="project" value="UniProtKB-UniRule"/>
</dbReference>
<dbReference type="Gene3D" id="2.60.40.1180">
    <property type="entry name" value="Golgi alpha-mannosidase II"/>
    <property type="match status" value="1"/>
</dbReference>
<dbReference type="SUPFAM" id="SSF51011">
    <property type="entry name" value="Glycosyl hydrolase domain"/>
    <property type="match status" value="1"/>
</dbReference>
<dbReference type="SMART" id="SM00642">
    <property type="entry name" value="Aamy"/>
    <property type="match status" value="1"/>
</dbReference>
<feature type="domain" description="Glycosyl hydrolase family 13 catalytic" evidence="12">
    <location>
        <begin position="259"/>
        <end position="619"/>
    </location>
</feature>
<evidence type="ECO:0000256" key="7">
    <source>
        <dbReference type="ARBA" id="ARBA00022679"/>
    </source>
</evidence>
<sequence>MTPYEFATDTDHLAGDIDALKVARHRDPFAVLGPHQAEGEHVVRAFYPGAEGVEVVATQSGEAIPLLHVRDGLFAGRVSAVLPQGGPGYHLRIQWPHGVQVTEDPYAFGVLLGDLDLHLIAEGRHSEISDCLGAHVVTHGGVQGVRFAVWAPNAQRVSVIGDFNSWDGRRHPMRLRFSAGVWEIFVPRVTAGARYKFEIVGVDGNLVPHKADPYARQAELAPGTASIVTDPTPFTWTDEAWMAERGARQTAQSPMSVYEVHVGSWLRDEHGESYSWSGLADRLVPYAKDMGFTHLELLPIMEHPFGGSWGYQPLGLFAPTARFGEPHEFARFVDRCHEAGIGVILDWVPAHFPTDAHGMQRFDGTALYEYQDPREGFHQDWNTLIYNLGRNEVRNFVIASGIEWLHRFHVDGLRVDAVASMLYRDYSRKHGEWIPNHLGGRENLEAIAFLRDLNKEVANRCPGAITIAEESTAWPGVTAPVDQGGLGFDFKWNMGWMHDTLHYVETDPLYRQYHHHMMTFGMVYAFSEKFVLPLSHDEVVHGKGSLIGKMPGDRWQKFANLRAYFGFMWSHPGKKLLFMGGELGQQKEWNHDAQLDWDSLSDPLPAGLQKLVRDLNHAHAELPALHERDADPEGFRWLIGDDNGNAVFAFLRSSGDQHVLAVSNMTPVPRGGYRIGVPHGGRWLEVVNSDAAVYGGSGVGNSGAVHAEDIPAHGMPCSVVLTLPPLSTLLLKPEG</sequence>
<proteinExistence type="inferred from homology"/>
<evidence type="ECO:0000313" key="14">
    <source>
        <dbReference type="Proteomes" id="UP000542125"/>
    </source>
</evidence>
<dbReference type="Gene3D" id="3.20.20.80">
    <property type="entry name" value="Glycosidases"/>
    <property type="match status" value="1"/>
</dbReference>
<dbReference type="AlphaFoldDB" id="A0A7Y9IU67"/>
<dbReference type="RefSeq" id="WP_179586606.1">
    <property type="nucleotide sequence ID" value="NZ_JACBYR010000001.1"/>
</dbReference>
<dbReference type="InterPro" id="IPR006048">
    <property type="entry name" value="A-amylase/branching_C"/>
</dbReference>
<evidence type="ECO:0000256" key="9">
    <source>
        <dbReference type="ARBA" id="ARBA00023277"/>
    </source>
</evidence>
<comment type="function">
    <text evidence="2 10">Catalyzes the formation of the alpha-1,6-glucosidic linkages in glycogen by scission of a 1,4-alpha-linked oligosaccharide from growing alpha-1,4-glucan chains and the subsequent attachment of the oligosaccharide to the alpha-1,6 position.</text>
</comment>
<dbReference type="PANTHER" id="PTHR43651">
    <property type="entry name" value="1,4-ALPHA-GLUCAN-BRANCHING ENZYME"/>
    <property type="match status" value="1"/>
</dbReference>
<dbReference type="Pfam" id="PF22019">
    <property type="entry name" value="GlgB_N"/>
    <property type="match status" value="1"/>
</dbReference>
<dbReference type="EMBL" id="JACBYR010000001">
    <property type="protein sequence ID" value="NYE83165.1"/>
    <property type="molecule type" value="Genomic_DNA"/>
</dbReference>
<evidence type="ECO:0000256" key="6">
    <source>
        <dbReference type="ARBA" id="ARBA00022676"/>
    </source>
</evidence>
<keyword evidence="5 10" id="KW-0321">Glycogen metabolism</keyword>
<dbReference type="UniPathway" id="UPA00164"/>
<keyword evidence="7 10" id="KW-0808">Transferase</keyword>
<evidence type="ECO:0000256" key="10">
    <source>
        <dbReference type="HAMAP-Rule" id="MF_00685"/>
    </source>
</evidence>
<evidence type="ECO:0000256" key="4">
    <source>
        <dbReference type="ARBA" id="ARBA00009000"/>
    </source>
</evidence>
<dbReference type="InterPro" id="IPR044143">
    <property type="entry name" value="GlgB_N_E_set_prok"/>
</dbReference>
<gene>
    <name evidence="10" type="primary">glgB</name>
    <name evidence="13" type="ORF">FHW18_002436</name>
</gene>
<dbReference type="GO" id="GO:0004553">
    <property type="term" value="F:hydrolase activity, hydrolyzing O-glycosyl compounds"/>
    <property type="evidence" value="ECO:0007669"/>
    <property type="project" value="InterPro"/>
</dbReference>
<dbReference type="NCBIfam" id="NF003811">
    <property type="entry name" value="PRK05402.1"/>
    <property type="match status" value="1"/>
</dbReference>
<dbReference type="InterPro" id="IPR013783">
    <property type="entry name" value="Ig-like_fold"/>
</dbReference>
<dbReference type="PIRSF" id="PIRSF000463">
    <property type="entry name" value="GlgB"/>
    <property type="match status" value="1"/>
</dbReference>
<dbReference type="InterPro" id="IPR054169">
    <property type="entry name" value="GlgB_N"/>
</dbReference>
<dbReference type="FunFam" id="2.60.40.10:FF:000169">
    <property type="entry name" value="1,4-alpha-glucan branching enzyme GlgB"/>
    <property type="match status" value="1"/>
</dbReference>
<comment type="subunit">
    <text evidence="10">Monomer.</text>
</comment>
<organism evidence="13 14">
    <name type="scientific">Pigmentiphaga litoralis</name>
    <dbReference type="NCBI Taxonomy" id="516702"/>
    <lineage>
        <taxon>Bacteria</taxon>
        <taxon>Pseudomonadati</taxon>
        <taxon>Pseudomonadota</taxon>
        <taxon>Betaproteobacteria</taxon>
        <taxon>Burkholderiales</taxon>
        <taxon>Alcaligenaceae</taxon>
        <taxon>Pigmentiphaga</taxon>
    </lineage>
</organism>
<keyword evidence="9 10" id="KW-0119">Carbohydrate metabolism</keyword>
<dbReference type="InterPro" id="IPR013780">
    <property type="entry name" value="Glyco_hydro_b"/>
</dbReference>
<dbReference type="NCBIfam" id="TIGR01515">
    <property type="entry name" value="branching_enzym"/>
    <property type="match status" value="1"/>
</dbReference>
<keyword evidence="8 10" id="KW-0320">Glycogen biosynthesis</keyword>
<dbReference type="InterPro" id="IPR006047">
    <property type="entry name" value="GH13_cat_dom"/>
</dbReference>
<evidence type="ECO:0000256" key="8">
    <source>
        <dbReference type="ARBA" id="ARBA00023056"/>
    </source>
</evidence>
<keyword evidence="6 10" id="KW-0328">Glycosyltransferase</keyword>
<dbReference type="Pfam" id="PF02806">
    <property type="entry name" value="Alpha-amylase_C"/>
    <property type="match status" value="1"/>
</dbReference>
<evidence type="ECO:0000256" key="5">
    <source>
        <dbReference type="ARBA" id="ARBA00022600"/>
    </source>
</evidence>